<feature type="coiled-coil region" evidence="5">
    <location>
        <begin position="584"/>
        <end position="649"/>
    </location>
</feature>
<comment type="caution">
    <text evidence="8">The sequence shown here is derived from an EMBL/GenBank/DDBJ whole genome shotgun (WGS) entry which is preliminary data.</text>
</comment>
<evidence type="ECO:0000256" key="6">
    <source>
        <dbReference type="SAM" id="MobiDB-lite"/>
    </source>
</evidence>
<evidence type="ECO:0000256" key="5">
    <source>
        <dbReference type="SAM" id="Coils"/>
    </source>
</evidence>
<feature type="region of interest" description="Disordered" evidence="6">
    <location>
        <begin position="672"/>
        <end position="692"/>
    </location>
</feature>
<dbReference type="InterPro" id="IPR027329">
    <property type="entry name" value="TPX2_C"/>
</dbReference>
<evidence type="ECO:0000256" key="3">
    <source>
        <dbReference type="ARBA" id="ARBA00022490"/>
    </source>
</evidence>
<reference evidence="8 9" key="1">
    <citation type="submission" date="2024-05" db="EMBL/GenBank/DDBJ databases">
        <title>The nuclear and mitochondrial genome assemblies of Tetragonisca angustula (Apidae: Meliponini), a tiny yet remarkable pollinator in the Neotropics.</title>
        <authorList>
            <person name="Ferrari R."/>
            <person name="Ricardo P.C."/>
            <person name="Dias F.C."/>
            <person name="Araujo N.S."/>
            <person name="Soares D.O."/>
            <person name="Zhou Q.-S."/>
            <person name="Zhu C.-D."/>
            <person name="Coutinho L."/>
            <person name="Airas M.C."/>
            <person name="Batista T.M."/>
        </authorList>
    </citation>
    <scope>NUCLEOTIDE SEQUENCE [LARGE SCALE GENOMIC DNA]</scope>
    <source>
        <strain evidence="8">ASF017062</strain>
        <tissue evidence="8">Abdomen</tissue>
    </source>
</reference>
<dbReference type="Pfam" id="PF06886">
    <property type="entry name" value="TPX2"/>
    <property type="match status" value="1"/>
</dbReference>
<keyword evidence="9" id="KW-1185">Reference proteome</keyword>
<evidence type="ECO:0000256" key="4">
    <source>
        <dbReference type="ARBA" id="ARBA00023212"/>
    </source>
</evidence>
<dbReference type="Proteomes" id="UP001432146">
    <property type="component" value="Unassembled WGS sequence"/>
</dbReference>
<dbReference type="EMBL" id="JAWNGG020000204">
    <property type="protein sequence ID" value="KAK9296794.1"/>
    <property type="molecule type" value="Genomic_DNA"/>
</dbReference>
<feature type="region of interest" description="Disordered" evidence="6">
    <location>
        <begin position="522"/>
        <end position="545"/>
    </location>
</feature>
<dbReference type="GO" id="GO:0005856">
    <property type="term" value="C:cytoskeleton"/>
    <property type="evidence" value="ECO:0007669"/>
    <property type="project" value="UniProtKB-SubCell"/>
</dbReference>
<keyword evidence="4" id="KW-0206">Cytoskeleton</keyword>
<evidence type="ECO:0000313" key="9">
    <source>
        <dbReference type="Proteomes" id="UP001432146"/>
    </source>
</evidence>
<proteinExistence type="inferred from homology"/>
<gene>
    <name evidence="8" type="ORF">QLX08_009314</name>
</gene>
<comment type="subcellular location">
    <subcellularLocation>
        <location evidence="1">Cytoplasm</location>
        <location evidence="1">Cytoskeleton</location>
    </subcellularLocation>
</comment>
<dbReference type="AlphaFoldDB" id="A0AAW0ZH98"/>
<keyword evidence="3" id="KW-0963">Cytoplasm</keyword>
<evidence type="ECO:0000256" key="2">
    <source>
        <dbReference type="ARBA" id="ARBA00005885"/>
    </source>
</evidence>
<protein>
    <recommendedName>
        <fullName evidence="7">TPX2 C-terminal domain-containing protein</fullName>
    </recommendedName>
</protein>
<keyword evidence="5" id="KW-0175">Coiled coil</keyword>
<comment type="similarity">
    <text evidence="2">Belongs to the TPX2 family.</text>
</comment>
<evidence type="ECO:0000259" key="7">
    <source>
        <dbReference type="Pfam" id="PF06886"/>
    </source>
</evidence>
<feature type="compositionally biased region" description="Basic and acidic residues" evidence="6">
    <location>
        <begin position="530"/>
        <end position="545"/>
    </location>
</feature>
<feature type="domain" description="TPX2 C-terminal" evidence="7">
    <location>
        <begin position="607"/>
        <end position="675"/>
    </location>
</feature>
<evidence type="ECO:0000256" key="1">
    <source>
        <dbReference type="ARBA" id="ARBA00004245"/>
    </source>
</evidence>
<evidence type="ECO:0000313" key="8">
    <source>
        <dbReference type="EMBL" id="KAK9296794.1"/>
    </source>
</evidence>
<feature type="coiled-coil region" evidence="5">
    <location>
        <begin position="295"/>
        <end position="322"/>
    </location>
</feature>
<sequence length="692" mass="80035">MMDNCCAPQWADFTRSPQIFSDDYFEIEHEVHKPQMYFKYSSNLSSCNQENRSEQSINETKFDDSLEPGTSVCSGVAYFIPHDNKKHAVVQTTDNEPRRELKLDEKSSKIHETWSISITELTSAFKVTPTERKVKRTVPKEIRKDMSEAMSTLTDAVVNDVKKTNNLQTAFVKNKHESVKSKVDVCSKDNPSDRRLSYKIVRVPKTQHNALNIKQYPISKPKVLTCQYRRTSLIKKRSNQFVSLAEAISKFQTETPERFRTLSNRTMKPGPLMKLKQSPLKLTYPVSPALRCKQRKRTANTLNQQEREKLELENMKKHQIKANPIPVNILKGPTLLKKVPKKPTTITEEFHLTQSKKTHHTTDPSVNIRQNMNAKEHQKAVSISRSTSSSTVSCKKANSFEPEVRAAMRVEFELRNKEFQLKKQEKLRNLCIQESDKIKTQFHAKPAPKFSKSTSTVKDQKQKRTVITHSSNLEERNRFVAKKDENCPGPVKQFERLGTTKILHANSVPRFIRGSEKENIRNKGYSSKALETRQTKSFSDRENKQPRIMNNTIACISTKKKQTVNQQTVNRCDKLQNEICMPFIDIKNKKLNDVQNKVDKLKVNIKKKVQERNEFDDMIKKREQEFKAKKLQEEKCRLLEQKMEKLKLRKMTEVKAKPMPVYKPMVIAKSTKPITNPQSPALGIRNKAKSVC</sequence>
<name>A0AAW0ZH98_9HYME</name>
<organism evidence="8 9">
    <name type="scientific">Tetragonisca angustula</name>
    <dbReference type="NCBI Taxonomy" id="166442"/>
    <lineage>
        <taxon>Eukaryota</taxon>
        <taxon>Metazoa</taxon>
        <taxon>Ecdysozoa</taxon>
        <taxon>Arthropoda</taxon>
        <taxon>Hexapoda</taxon>
        <taxon>Insecta</taxon>
        <taxon>Pterygota</taxon>
        <taxon>Neoptera</taxon>
        <taxon>Endopterygota</taxon>
        <taxon>Hymenoptera</taxon>
        <taxon>Apocrita</taxon>
        <taxon>Aculeata</taxon>
        <taxon>Apoidea</taxon>
        <taxon>Anthophila</taxon>
        <taxon>Apidae</taxon>
        <taxon>Tetragonisca</taxon>
    </lineage>
</organism>
<accession>A0AAW0ZH98</accession>